<evidence type="ECO:0000313" key="4">
    <source>
        <dbReference type="WBParaSite" id="TCLT_0001018501-mRNA-1"/>
    </source>
</evidence>
<sequence length="414" mass="46386">MLSDAHVASETVEESSKKDSKTNATKVSAIPINTNYVKKKLMNVTNSQDQDQDQIDPLLKVRQITTPDMCDSCCYRSKVSQNAKLCKENASNKKNEVIVDENIVNGKDQMDLVLKSEINPKEIEIKREKSQEDNKSKAETKVKHSNDLAICAQFGHKRPLTSRIPALDLFVKNDQNQIHLANPLMGSKLSFLKADESITTDKILDSTDFVKNYSTVNSNSISSDIKDSAFNKVCNSKIEANSTENMKLNKEKPSLSQEKVEIEIIGALESSDMQNLQVVNLVQKSSREDLYRTAESTKHTTSKLTGTDSVQEEEQINLMRNPDESDITILQTNTELQSVENVESVKSSNFSVTQNLNEDSKTINASLGDSDSDQACFLISIFLKRGFYGITKMIILIFKSKNTLSFIACYRSHR</sequence>
<reference evidence="4" key="1">
    <citation type="submission" date="2017-02" db="UniProtKB">
        <authorList>
            <consortium name="WormBaseParasite"/>
        </authorList>
    </citation>
    <scope>IDENTIFICATION</scope>
</reference>
<accession>A0A0N5DAI6</accession>
<organism evidence="4">
    <name type="scientific">Thelazia callipaeda</name>
    <name type="common">Oriental eyeworm</name>
    <name type="synonym">Parasitic nematode</name>
    <dbReference type="NCBI Taxonomy" id="103827"/>
    <lineage>
        <taxon>Eukaryota</taxon>
        <taxon>Metazoa</taxon>
        <taxon>Ecdysozoa</taxon>
        <taxon>Nematoda</taxon>
        <taxon>Chromadorea</taxon>
        <taxon>Rhabditida</taxon>
        <taxon>Spirurina</taxon>
        <taxon>Spiruromorpha</taxon>
        <taxon>Thelazioidea</taxon>
        <taxon>Thelaziidae</taxon>
        <taxon>Thelazia</taxon>
    </lineage>
</organism>
<protein>
    <submittedName>
        <fullName evidence="4">Pecanex-like protein</fullName>
    </submittedName>
</protein>
<evidence type="ECO:0000313" key="2">
    <source>
        <dbReference type="EMBL" id="VDN07851.1"/>
    </source>
</evidence>
<keyword evidence="3" id="KW-1185">Reference proteome</keyword>
<proteinExistence type="predicted"/>
<evidence type="ECO:0000256" key="1">
    <source>
        <dbReference type="SAM" id="MobiDB-lite"/>
    </source>
</evidence>
<evidence type="ECO:0000313" key="3">
    <source>
        <dbReference type="Proteomes" id="UP000276776"/>
    </source>
</evidence>
<feature type="region of interest" description="Disordered" evidence="1">
    <location>
        <begin position="1"/>
        <end position="25"/>
    </location>
</feature>
<dbReference type="Proteomes" id="UP000276776">
    <property type="component" value="Unassembled WGS sequence"/>
</dbReference>
<dbReference type="WBParaSite" id="TCLT_0001018501-mRNA-1">
    <property type="protein sequence ID" value="TCLT_0001018501-mRNA-1"/>
    <property type="gene ID" value="TCLT_0001018501"/>
</dbReference>
<reference evidence="2 3" key="2">
    <citation type="submission" date="2018-11" db="EMBL/GenBank/DDBJ databases">
        <authorList>
            <consortium name="Pathogen Informatics"/>
        </authorList>
    </citation>
    <scope>NUCLEOTIDE SEQUENCE [LARGE SCALE GENOMIC DNA]</scope>
</reference>
<dbReference type="EMBL" id="UYYF01005001">
    <property type="protein sequence ID" value="VDN07851.1"/>
    <property type="molecule type" value="Genomic_DNA"/>
</dbReference>
<gene>
    <name evidence="2" type="ORF">TCLT_LOCUS10174</name>
</gene>
<name>A0A0N5DAI6_THECL</name>
<dbReference type="AlphaFoldDB" id="A0A0N5DAI6"/>